<dbReference type="SUPFAM" id="SSF53067">
    <property type="entry name" value="Actin-like ATPase domain"/>
    <property type="match status" value="2"/>
</dbReference>
<organism evidence="2 3">
    <name type="scientific">Pandoraea cepalis</name>
    <dbReference type="NCBI Taxonomy" id="2508294"/>
    <lineage>
        <taxon>Bacteria</taxon>
        <taxon>Pseudomonadati</taxon>
        <taxon>Pseudomonadota</taxon>
        <taxon>Betaproteobacteria</taxon>
        <taxon>Burkholderiales</taxon>
        <taxon>Burkholderiaceae</taxon>
        <taxon>Pandoraea</taxon>
    </lineage>
</organism>
<dbReference type="InterPro" id="IPR043129">
    <property type="entry name" value="ATPase_NBD"/>
</dbReference>
<sequence>MTFVIQLIFLENPLWRICAMRNEPQFSQAPVCVGIDAGFYGTKLSFRREGSIVNVGFPSVAPSLPDGLSTTLEGLSANDSALKINVGGTVYLVDTNDDGEVRGSVLRTENDAFPLTNEHAALVYAALVRSGHRRIDQLVLGLPMHTYKRYAGKLMERFRTSHDFGYGAFTISNVAVLPQPVGTFTYVRTMQPEYLKADTPKCIIDVGWGTSDVFVSSGKLQIDHSRCDGVPSGGAAAVVREVSLLLRSELGGRFTNLDLIDRAMRTGQPLQHNGAPIDLSDFFNRVAHITVPVARAILTRLRTAEDLTVLVTGGGARYYLPALQETLGCPVTVVDDPRFANATGFLFAGEANCRK</sequence>
<dbReference type="AlphaFoldDB" id="A0A5E4XLR7"/>
<name>A0A5E4XLR7_9BURK</name>
<evidence type="ECO:0000313" key="2">
    <source>
        <dbReference type="EMBL" id="VVE37459.1"/>
    </source>
</evidence>
<evidence type="ECO:0000313" key="3">
    <source>
        <dbReference type="Proteomes" id="UP000384354"/>
    </source>
</evidence>
<proteinExistence type="predicted"/>
<accession>A0A5E4XLR7</accession>
<feature type="domain" description="Actin-like protein N-terminal" evidence="1">
    <location>
        <begin position="34"/>
        <end position="182"/>
    </location>
</feature>
<gene>
    <name evidence="2" type="ORF">PCE31106_03953</name>
</gene>
<dbReference type="Pfam" id="PF17989">
    <property type="entry name" value="ALP_N"/>
    <property type="match status" value="1"/>
</dbReference>
<protein>
    <recommendedName>
        <fullName evidence="1">Actin-like protein N-terminal domain-containing protein</fullName>
    </recommendedName>
</protein>
<dbReference type="Gene3D" id="3.30.420.40">
    <property type="match status" value="2"/>
</dbReference>
<evidence type="ECO:0000259" key="1">
    <source>
        <dbReference type="Pfam" id="PF17989"/>
    </source>
</evidence>
<dbReference type="EMBL" id="CABPSL010000019">
    <property type="protein sequence ID" value="VVE37459.1"/>
    <property type="molecule type" value="Genomic_DNA"/>
</dbReference>
<dbReference type="OrthoDB" id="143284at2"/>
<reference evidence="2 3" key="1">
    <citation type="submission" date="2019-08" db="EMBL/GenBank/DDBJ databases">
        <authorList>
            <person name="Peeters C."/>
        </authorList>
    </citation>
    <scope>NUCLEOTIDE SEQUENCE [LARGE SCALE GENOMIC DNA]</scope>
    <source>
        <strain evidence="2 3">LMG 31106</strain>
    </source>
</reference>
<dbReference type="InterPro" id="IPR040607">
    <property type="entry name" value="ALP_N"/>
</dbReference>
<dbReference type="Proteomes" id="UP000384354">
    <property type="component" value="Unassembled WGS sequence"/>
</dbReference>